<evidence type="ECO:0000313" key="1">
    <source>
        <dbReference type="EMBL" id="CAD8080939.1"/>
    </source>
</evidence>
<proteinExistence type="predicted"/>
<dbReference type="AlphaFoldDB" id="A0A8S1MMV2"/>
<organism evidence="1 2">
    <name type="scientific">Paramecium sonneborni</name>
    <dbReference type="NCBI Taxonomy" id="65129"/>
    <lineage>
        <taxon>Eukaryota</taxon>
        <taxon>Sar</taxon>
        <taxon>Alveolata</taxon>
        <taxon>Ciliophora</taxon>
        <taxon>Intramacronucleata</taxon>
        <taxon>Oligohymenophorea</taxon>
        <taxon>Peniculida</taxon>
        <taxon>Parameciidae</taxon>
        <taxon>Paramecium</taxon>
    </lineage>
</organism>
<name>A0A8S1MMV2_9CILI</name>
<protein>
    <submittedName>
        <fullName evidence="1">Uncharacterized protein</fullName>
    </submittedName>
</protein>
<accession>A0A8S1MMV2</accession>
<gene>
    <name evidence="1" type="ORF">PSON_ATCC_30995.1.T0410130</name>
</gene>
<dbReference type="EMBL" id="CAJJDN010000041">
    <property type="protein sequence ID" value="CAD8080939.1"/>
    <property type="molecule type" value="Genomic_DNA"/>
</dbReference>
<comment type="caution">
    <text evidence="1">The sequence shown here is derived from an EMBL/GenBank/DDBJ whole genome shotgun (WGS) entry which is preliminary data.</text>
</comment>
<sequence length="132" mass="15519">MLMRIIDMEEIQLPQMYFKKGFVYGSFKVSDTLPGLGVLNLKTFYCGALLITLSEGAINRIMIVFRFDRNYITKRKILDQIKLFQIYKTILTILFRFIHQFQIRQIGYSQVFPQFNIISILFVGMNDSADKI</sequence>
<keyword evidence="2" id="KW-1185">Reference proteome</keyword>
<dbReference type="Proteomes" id="UP000692954">
    <property type="component" value="Unassembled WGS sequence"/>
</dbReference>
<dbReference type="OrthoDB" id="8954335at2759"/>
<evidence type="ECO:0000313" key="2">
    <source>
        <dbReference type="Proteomes" id="UP000692954"/>
    </source>
</evidence>
<reference evidence="1" key="1">
    <citation type="submission" date="2021-01" db="EMBL/GenBank/DDBJ databases">
        <authorList>
            <consortium name="Genoscope - CEA"/>
            <person name="William W."/>
        </authorList>
    </citation>
    <scope>NUCLEOTIDE SEQUENCE</scope>
</reference>